<feature type="compositionally biased region" description="Low complexity" evidence="1">
    <location>
        <begin position="179"/>
        <end position="203"/>
    </location>
</feature>
<accession>A0A9D3WVP1</accession>
<gene>
    <name evidence="2" type="ORF">KIL84_003338</name>
</gene>
<feature type="region of interest" description="Disordered" evidence="1">
    <location>
        <begin position="160"/>
        <end position="209"/>
    </location>
</feature>
<evidence type="ECO:0000256" key="1">
    <source>
        <dbReference type="SAM" id="MobiDB-lite"/>
    </source>
</evidence>
<name>A0A9D3WVP1_9SAUR</name>
<comment type="caution">
    <text evidence="2">The sequence shown here is derived from an EMBL/GenBank/DDBJ whole genome shotgun (WGS) entry which is preliminary data.</text>
</comment>
<evidence type="ECO:0000313" key="3">
    <source>
        <dbReference type="Proteomes" id="UP000827986"/>
    </source>
</evidence>
<organism evidence="2 3">
    <name type="scientific">Mauremys mutica</name>
    <name type="common">yellowpond turtle</name>
    <dbReference type="NCBI Taxonomy" id="74926"/>
    <lineage>
        <taxon>Eukaryota</taxon>
        <taxon>Metazoa</taxon>
        <taxon>Chordata</taxon>
        <taxon>Craniata</taxon>
        <taxon>Vertebrata</taxon>
        <taxon>Euteleostomi</taxon>
        <taxon>Archelosauria</taxon>
        <taxon>Testudinata</taxon>
        <taxon>Testudines</taxon>
        <taxon>Cryptodira</taxon>
        <taxon>Durocryptodira</taxon>
        <taxon>Testudinoidea</taxon>
        <taxon>Geoemydidae</taxon>
        <taxon>Geoemydinae</taxon>
        <taxon>Mauremys</taxon>
    </lineage>
</organism>
<dbReference type="Proteomes" id="UP000827986">
    <property type="component" value="Unassembled WGS sequence"/>
</dbReference>
<evidence type="ECO:0000313" key="2">
    <source>
        <dbReference type="EMBL" id="KAH1167855.1"/>
    </source>
</evidence>
<dbReference type="AlphaFoldDB" id="A0A9D3WVP1"/>
<sequence length="209" mass="22041">MVGPTQFNFIGNIPTKAETARLERSYVPSLADLKRVTLIFQTRHSTFSVTCTILWGRSCAKARALPGLLCPGLGFLCCLPSSTARPLPLAAIGAGLNCNEKGAWAQAIFFHSYLVQQAQGCRGSEPPSPKHWIGAPALGGGGEGEGETAAVLRRRLTCVPREPGSSRSRSRSPPPGSPEPSASSTQHSASRSSRRLSAVGRASGIYRAA</sequence>
<proteinExistence type="predicted"/>
<protein>
    <submittedName>
        <fullName evidence="2">Uncharacterized protein</fullName>
    </submittedName>
</protein>
<dbReference type="EMBL" id="JAHDVG010000486">
    <property type="protein sequence ID" value="KAH1167855.1"/>
    <property type="molecule type" value="Genomic_DNA"/>
</dbReference>
<keyword evidence="3" id="KW-1185">Reference proteome</keyword>
<reference evidence="2" key="1">
    <citation type="submission" date="2021-09" db="EMBL/GenBank/DDBJ databases">
        <title>The genome of Mauremys mutica provides insights into the evolution of semi-aquatic lifestyle.</title>
        <authorList>
            <person name="Gong S."/>
            <person name="Gao Y."/>
        </authorList>
    </citation>
    <scope>NUCLEOTIDE SEQUENCE</scope>
    <source>
        <strain evidence="2">MM-2020</strain>
        <tissue evidence="2">Muscle</tissue>
    </source>
</reference>
<feature type="region of interest" description="Disordered" evidence="1">
    <location>
        <begin position="125"/>
        <end position="146"/>
    </location>
</feature>